<keyword evidence="1" id="KW-1133">Transmembrane helix</keyword>
<keyword evidence="1" id="KW-0812">Transmembrane</keyword>
<protein>
    <submittedName>
        <fullName evidence="2">Uncharacterized protein</fullName>
    </submittedName>
</protein>
<gene>
    <name evidence="2" type="ORF">A3F60_00600</name>
</gene>
<name>A0A1F7HW82_9BACT</name>
<keyword evidence="1" id="KW-0472">Membrane</keyword>
<evidence type="ECO:0000256" key="1">
    <source>
        <dbReference type="SAM" id="Phobius"/>
    </source>
</evidence>
<feature type="transmembrane region" description="Helical" evidence="1">
    <location>
        <begin position="235"/>
        <end position="255"/>
    </location>
</feature>
<reference evidence="2 3" key="1">
    <citation type="journal article" date="2016" name="Nat. Commun.">
        <title>Thousands of microbial genomes shed light on interconnected biogeochemical processes in an aquifer system.</title>
        <authorList>
            <person name="Anantharaman K."/>
            <person name="Brown C.T."/>
            <person name="Hug L.A."/>
            <person name="Sharon I."/>
            <person name="Castelle C.J."/>
            <person name="Probst A.J."/>
            <person name="Thomas B.C."/>
            <person name="Singh A."/>
            <person name="Wilkins M.J."/>
            <person name="Karaoz U."/>
            <person name="Brodie E.L."/>
            <person name="Williams K.H."/>
            <person name="Hubbard S.S."/>
            <person name="Banfield J.F."/>
        </authorList>
    </citation>
    <scope>NUCLEOTIDE SEQUENCE [LARGE SCALE GENOMIC DNA]</scope>
</reference>
<comment type="caution">
    <text evidence="2">The sequence shown here is derived from an EMBL/GenBank/DDBJ whole genome shotgun (WGS) entry which is preliminary data.</text>
</comment>
<organism evidence="2 3">
    <name type="scientific">Candidatus Roizmanbacteria bacterium RIFCSPHIGHO2_12_FULL_39_8</name>
    <dbReference type="NCBI Taxonomy" id="1802050"/>
    <lineage>
        <taxon>Bacteria</taxon>
        <taxon>Candidatus Roizmaniibacteriota</taxon>
    </lineage>
</organism>
<accession>A0A1F7HW82</accession>
<dbReference type="AlphaFoldDB" id="A0A1F7HW82"/>
<evidence type="ECO:0000313" key="3">
    <source>
        <dbReference type="Proteomes" id="UP000178853"/>
    </source>
</evidence>
<feature type="transmembrane region" description="Helical" evidence="1">
    <location>
        <begin position="28"/>
        <end position="51"/>
    </location>
</feature>
<proteinExistence type="predicted"/>
<sequence length="260" mass="30507">MLSFSLFMTTAYSSFIWDKVKYLWYMQFPWRFLTFATIFISIVGGYSVFFLSRLLDQYSKPPGLDILFGRARNIILTVFIIFLTIFIYQKYFRPERLITTTDRQRTSNEEVKWRISGTSYEFVPKEVAIKKSSLGTTQLAIEKQDVPDRSFTTVKGGGLVRKLQDKFQNKEFYIRTEKPLLFQLNTYHFPGWSAYLNENKIQINDKNKLHLMTVSIPAGKYKLDFIFEDTPIRKLANILTFLGFLGCVVILAFQFKKINS</sequence>
<feature type="transmembrane region" description="Helical" evidence="1">
    <location>
        <begin position="71"/>
        <end position="88"/>
    </location>
</feature>
<dbReference type="EMBL" id="MGAA01000064">
    <property type="protein sequence ID" value="OGK35398.1"/>
    <property type="molecule type" value="Genomic_DNA"/>
</dbReference>
<evidence type="ECO:0000313" key="2">
    <source>
        <dbReference type="EMBL" id="OGK35398.1"/>
    </source>
</evidence>
<dbReference type="Proteomes" id="UP000178853">
    <property type="component" value="Unassembled WGS sequence"/>
</dbReference>